<evidence type="ECO:0000256" key="1">
    <source>
        <dbReference type="ARBA" id="ARBA00005417"/>
    </source>
</evidence>
<dbReference type="Proteomes" id="UP000000657">
    <property type="component" value="Chromosome"/>
</dbReference>
<sequence length="252" mass="26008">MTQPQEGPGHAAGMADTRPLLSARGITAGYGRTTVLRDVSLSLDAGATVAVLGANGAGKTTLLRTLSGALRAASGTIELDGVDVTAAAPHRRARAGLCSIPDGRGVFRNLDVRDNLRLAVPPWSPSGSWDAALAAFPDLRGRLDQRAGSLSGGQQQMLALARAFVAEPKLVLVDEVSMGLAPRLVDELFEALASLAAAGCALVIVEQFVQRALALAPHVLLLDHGEVVYSGSASDVDEQQLLGAYLGAELTA</sequence>
<protein>
    <submittedName>
        <fullName evidence="7">High-affinity branched-chain amino acid transport protein (ABC superfamily, atp_bind)</fullName>
        <ecNumber evidence="7">3.6.3.30</ecNumber>
    </submittedName>
</protein>
<keyword evidence="5" id="KW-0029">Amino-acid transport</keyword>
<evidence type="ECO:0000313" key="8">
    <source>
        <dbReference type="Proteomes" id="UP000000657"/>
    </source>
</evidence>
<dbReference type="eggNOG" id="COG0410">
    <property type="taxonomic scope" value="Bacteria"/>
</dbReference>
<keyword evidence="8" id="KW-1185">Reference proteome</keyword>
<evidence type="ECO:0000256" key="3">
    <source>
        <dbReference type="ARBA" id="ARBA00022741"/>
    </source>
</evidence>
<dbReference type="EC" id="3.6.3.30" evidence="7"/>
<dbReference type="CDD" id="cd03224">
    <property type="entry name" value="ABC_TM1139_LivF_branched"/>
    <property type="match status" value="1"/>
</dbReference>
<dbReference type="PANTHER" id="PTHR43820">
    <property type="entry name" value="HIGH-AFFINITY BRANCHED-CHAIN AMINO ACID TRANSPORT ATP-BINDING PROTEIN LIVF"/>
    <property type="match status" value="1"/>
</dbReference>
<keyword evidence="3" id="KW-0547">Nucleotide-binding</keyword>
<comment type="similarity">
    <text evidence="1">Belongs to the ABC transporter superfamily.</text>
</comment>
<evidence type="ECO:0000256" key="4">
    <source>
        <dbReference type="ARBA" id="ARBA00022840"/>
    </source>
</evidence>
<dbReference type="KEGG" id="fal:FRAAL2622"/>
<accession>Q0RMI2</accession>
<dbReference type="Pfam" id="PF00005">
    <property type="entry name" value="ABC_tran"/>
    <property type="match status" value="1"/>
</dbReference>
<dbReference type="HOGENOM" id="CLU_000604_1_2_11"/>
<dbReference type="EMBL" id="CT573213">
    <property type="protein sequence ID" value="CAJ61269.1"/>
    <property type="molecule type" value="Genomic_DNA"/>
</dbReference>
<reference evidence="7 8" key="1">
    <citation type="journal article" date="2007" name="Genome Res.">
        <title>Genome characteristics of facultatively symbiotic Frankia sp. strains reflect host range and host plant biogeography.</title>
        <authorList>
            <person name="Normand P."/>
            <person name="Lapierre P."/>
            <person name="Tisa L.S."/>
            <person name="Gogarten J.P."/>
            <person name="Alloisio N."/>
            <person name="Bagnarol E."/>
            <person name="Bassi C.A."/>
            <person name="Berry A.M."/>
            <person name="Bickhart D.M."/>
            <person name="Choisne N."/>
            <person name="Couloux A."/>
            <person name="Cournoyer B."/>
            <person name="Cruveiller S."/>
            <person name="Daubin V."/>
            <person name="Demange N."/>
            <person name="Francino M.P."/>
            <person name="Goltsman E."/>
            <person name="Huang Y."/>
            <person name="Kopp O.R."/>
            <person name="Labarre L."/>
            <person name="Lapidus A."/>
            <person name="Lavire C."/>
            <person name="Marechal J."/>
            <person name="Martinez M."/>
            <person name="Mastronunzio J.E."/>
            <person name="Mullin B.C."/>
            <person name="Niemann J."/>
            <person name="Pujic P."/>
            <person name="Rawnsley T."/>
            <person name="Rouy Z."/>
            <person name="Schenowitz C."/>
            <person name="Sellstedt A."/>
            <person name="Tavares F."/>
            <person name="Tomkins J.P."/>
            <person name="Vallenet D."/>
            <person name="Valverde C."/>
            <person name="Wall L.G."/>
            <person name="Wang Y."/>
            <person name="Medigue C."/>
            <person name="Benson D.R."/>
        </authorList>
    </citation>
    <scope>NUCLEOTIDE SEQUENCE [LARGE SCALE GENOMIC DNA]</scope>
    <source>
        <strain evidence="8">DSM 45986 / CECT 9034 / ACN14a</strain>
    </source>
</reference>
<dbReference type="InterPro" id="IPR052156">
    <property type="entry name" value="BCAA_Transport_ATP-bd_LivF"/>
</dbReference>
<dbReference type="GO" id="GO:0015658">
    <property type="term" value="F:branched-chain amino acid transmembrane transporter activity"/>
    <property type="evidence" value="ECO:0007669"/>
    <property type="project" value="TreeGrafter"/>
</dbReference>
<dbReference type="PROSITE" id="PS50893">
    <property type="entry name" value="ABC_TRANSPORTER_2"/>
    <property type="match status" value="1"/>
</dbReference>
<feature type="domain" description="ABC transporter" evidence="6">
    <location>
        <begin position="21"/>
        <end position="249"/>
    </location>
</feature>
<dbReference type="GO" id="GO:0016887">
    <property type="term" value="F:ATP hydrolysis activity"/>
    <property type="evidence" value="ECO:0007669"/>
    <property type="project" value="InterPro"/>
</dbReference>
<dbReference type="RefSeq" id="WP_011603776.1">
    <property type="nucleotide sequence ID" value="NC_008278.1"/>
</dbReference>
<keyword evidence="2" id="KW-0813">Transport</keyword>
<dbReference type="PANTHER" id="PTHR43820:SF4">
    <property type="entry name" value="HIGH-AFFINITY BRANCHED-CHAIN AMINO ACID TRANSPORT ATP-BINDING PROTEIN LIVF"/>
    <property type="match status" value="1"/>
</dbReference>
<dbReference type="STRING" id="326424.FRAAL2622"/>
<dbReference type="InterPro" id="IPR003439">
    <property type="entry name" value="ABC_transporter-like_ATP-bd"/>
</dbReference>
<dbReference type="InterPro" id="IPR027417">
    <property type="entry name" value="P-loop_NTPase"/>
</dbReference>
<dbReference type="SUPFAM" id="SSF52540">
    <property type="entry name" value="P-loop containing nucleoside triphosphate hydrolases"/>
    <property type="match status" value="1"/>
</dbReference>
<dbReference type="Gene3D" id="3.40.50.300">
    <property type="entry name" value="P-loop containing nucleotide triphosphate hydrolases"/>
    <property type="match status" value="1"/>
</dbReference>
<evidence type="ECO:0000313" key="7">
    <source>
        <dbReference type="EMBL" id="CAJ61269.1"/>
    </source>
</evidence>
<dbReference type="AlphaFoldDB" id="Q0RMI2"/>
<dbReference type="GO" id="GO:0015807">
    <property type="term" value="P:L-amino acid transport"/>
    <property type="evidence" value="ECO:0007669"/>
    <property type="project" value="TreeGrafter"/>
</dbReference>
<name>Q0RMI2_FRAAA</name>
<proteinExistence type="inferred from homology"/>
<keyword evidence="7" id="KW-0378">Hydrolase</keyword>
<evidence type="ECO:0000259" key="6">
    <source>
        <dbReference type="PROSITE" id="PS50893"/>
    </source>
</evidence>
<evidence type="ECO:0000256" key="2">
    <source>
        <dbReference type="ARBA" id="ARBA00022448"/>
    </source>
</evidence>
<dbReference type="InterPro" id="IPR017871">
    <property type="entry name" value="ABC_transporter-like_CS"/>
</dbReference>
<organism evidence="7 8">
    <name type="scientific">Frankia alni (strain DSM 45986 / CECT 9034 / ACN14a)</name>
    <dbReference type="NCBI Taxonomy" id="326424"/>
    <lineage>
        <taxon>Bacteria</taxon>
        <taxon>Bacillati</taxon>
        <taxon>Actinomycetota</taxon>
        <taxon>Actinomycetes</taxon>
        <taxon>Frankiales</taxon>
        <taxon>Frankiaceae</taxon>
        <taxon>Frankia</taxon>
    </lineage>
</organism>
<gene>
    <name evidence="7" type="primary">livF</name>
    <name evidence="7" type="ordered locus">FRAAL2622</name>
</gene>
<dbReference type="PROSITE" id="PS00211">
    <property type="entry name" value="ABC_TRANSPORTER_1"/>
    <property type="match status" value="1"/>
</dbReference>
<dbReference type="InterPro" id="IPR003593">
    <property type="entry name" value="AAA+_ATPase"/>
</dbReference>
<evidence type="ECO:0000256" key="5">
    <source>
        <dbReference type="ARBA" id="ARBA00022970"/>
    </source>
</evidence>
<dbReference type="SMART" id="SM00382">
    <property type="entry name" value="AAA"/>
    <property type="match status" value="1"/>
</dbReference>
<dbReference type="GO" id="GO:0005524">
    <property type="term" value="F:ATP binding"/>
    <property type="evidence" value="ECO:0007669"/>
    <property type="project" value="UniProtKB-KW"/>
</dbReference>
<keyword evidence="4" id="KW-0067">ATP-binding</keyword>